<reference evidence="1 2" key="1">
    <citation type="journal article" date="2019" name="Sci. Rep.">
        <title>Orb-weaving spider Araneus ventricosus genome elucidates the spidroin gene catalogue.</title>
        <authorList>
            <person name="Kono N."/>
            <person name="Nakamura H."/>
            <person name="Ohtoshi R."/>
            <person name="Moran D.A.P."/>
            <person name="Shinohara A."/>
            <person name="Yoshida Y."/>
            <person name="Fujiwara M."/>
            <person name="Mori M."/>
            <person name="Tomita M."/>
            <person name="Arakawa K."/>
        </authorList>
    </citation>
    <scope>NUCLEOTIDE SEQUENCE [LARGE SCALE GENOMIC DNA]</scope>
</reference>
<dbReference type="Proteomes" id="UP000499080">
    <property type="component" value="Unassembled WGS sequence"/>
</dbReference>
<name>A0A4Y2EMZ8_ARAVE</name>
<accession>A0A4Y2EMZ8</accession>
<gene>
    <name evidence="1" type="ORF">AVEN_26151_1</name>
</gene>
<proteinExistence type="predicted"/>
<dbReference type="AlphaFoldDB" id="A0A4Y2EMZ8"/>
<evidence type="ECO:0000313" key="1">
    <source>
        <dbReference type="EMBL" id="GBM30241.1"/>
    </source>
</evidence>
<evidence type="ECO:0000313" key="2">
    <source>
        <dbReference type="Proteomes" id="UP000499080"/>
    </source>
</evidence>
<organism evidence="1 2">
    <name type="scientific">Araneus ventricosus</name>
    <name type="common">Orbweaver spider</name>
    <name type="synonym">Epeira ventricosa</name>
    <dbReference type="NCBI Taxonomy" id="182803"/>
    <lineage>
        <taxon>Eukaryota</taxon>
        <taxon>Metazoa</taxon>
        <taxon>Ecdysozoa</taxon>
        <taxon>Arthropoda</taxon>
        <taxon>Chelicerata</taxon>
        <taxon>Arachnida</taxon>
        <taxon>Araneae</taxon>
        <taxon>Araneomorphae</taxon>
        <taxon>Entelegynae</taxon>
        <taxon>Araneoidea</taxon>
        <taxon>Araneidae</taxon>
        <taxon>Araneus</taxon>
    </lineage>
</organism>
<comment type="caution">
    <text evidence="1">The sequence shown here is derived from an EMBL/GenBank/DDBJ whole genome shotgun (WGS) entry which is preliminary data.</text>
</comment>
<keyword evidence="2" id="KW-1185">Reference proteome</keyword>
<dbReference type="EMBL" id="BGPR01000655">
    <property type="protein sequence ID" value="GBM30241.1"/>
    <property type="molecule type" value="Genomic_DNA"/>
</dbReference>
<protein>
    <submittedName>
        <fullName evidence="1">Uncharacterized protein</fullName>
    </submittedName>
</protein>
<sequence>MISLKGLRGNDFADLSFKPCRHLKAVKSFLSGRSFFNTVIAFSRFFLVVVRVSNIDDTSDFIIRQYLTVRVIDITHEQVLNVFFSSSHSLNPEDYLISPASSDRNRLFGDSPGAVTDSSQGQKLIPSIASVVSLIVSQASASHTSQS</sequence>